<evidence type="ECO:0000256" key="1">
    <source>
        <dbReference type="ARBA" id="ARBA00004651"/>
    </source>
</evidence>
<keyword evidence="9" id="KW-1185">Reference proteome</keyword>
<proteinExistence type="inferred from homology"/>
<keyword evidence="4 7" id="KW-0812">Transmembrane</keyword>
<accession>A0A6N7VHF1</accession>
<reference evidence="8 9" key="1">
    <citation type="submission" date="2019-08" db="EMBL/GenBank/DDBJ databases">
        <title>In-depth cultivation of the pig gut microbiome towards novel bacterial diversity and tailored functional studies.</title>
        <authorList>
            <person name="Wylensek D."/>
            <person name="Hitch T.C.A."/>
            <person name="Clavel T."/>
        </authorList>
    </citation>
    <scope>NUCLEOTIDE SEQUENCE [LARGE SCALE GENOMIC DNA]</scope>
    <source>
        <strain evidence="8 9">LKV-472-APC-3</strain>
    </source>
</reference>
<dbReference type="GeneID" id="93159674"/>
<feature type="transmembrane region" description="Helical" evidence="7">
    <location>
        <begin position="412"/>
        <end position="433"/>
    </location>
</feature>
<sequence length="488" mass="54911">MAQSDKSQVIQGAFWKFAERIAAQLVSLVVSIILARLLSPSEYGTISLVMVFITIANVFVSSGFGQALIQKKDADSLDFSSVFYFSLFFTGIIYVCLFFLAVPIANFYNMPILLSVLRVLAISVPIMGVNSVQQAYVARKMQFKLFFNATLIGTLISAVVGIVLAYSGYGVWALVAQTLTNNIIDTVILQITINWKLTREFSFERIKILLSYGWKLLLQSLILQFYASLRSLLIGKFYTTEDLSFYTKGNQFPELISSNIDTGINTALFPVMSKAQDSISRVKAMARKTTDFTSYVMSPILIGFMAIAEPFISLILTDKWLPCIPYLRICCIILLFRAPQTAILQAIKAVGRSDTVLKVDVPIRIFAIMILLISLKHSVYVFAISEIVVTLFGTILYMIVSEKIIDYTYNEVCRDFLINVLLATIMGIVVFFIGKVISLHPIIIMFFQISTGAFIYILLSILTKSRSYLEIKAIIFKIIFKYKTRIKQ</sequence>
<dbReference type="GO" id="GO:0005886">
    <property type="term" value="C:plasma membrane"/>
    <property type="evidence" value="ECO:0007669"/>
    <property type="project" value="UniProtKB-SubCell"/>
</dbReference>
<dbReference type="EMBL" id="VUMR01000095">
    <property type="protein sequence ID" value="MSS57231.1"/>
    <property type="molecule type" value="Genomic_DNA"/>
</dbReference>
<dbReference type="Proteomes" id="UP000434241">
    <property type="component" value="Unassembled WGS sequence"/>
</dbReference>
<gene>
    <name evidence="8" type="ORF">FYJ55_10310</name>
</gene>
<dbReference type="PANTHER" id="PTHR30250:SF10">
    <property type="entry name" value="LIPOPOLYSACCHARIDE BIOSYNTHESIS PROTEIN WZXC"/>
    <property type="match status" value="1"/>
</dbReference>
<name>A0A6N7VHF1_9FIRM</name>
<feature type="transmembrane region" description="Helical" evidence="7">
    <location>
        <begin position="111"/>
        <end position="133"/>
    </location>
</feature>
<keyword evidence="3" id="KW-1003">Cell membrane</keyword>
<feature type="transmembrane region" description="Helical" evidence="7">
    <location>
        <begin position="45"/>
        <end position="69"/>
    </location>
</feature>
<evidence type="ECO:0000313" key="8">
    <source>
        <dbReference type="EMBL" id="MSS57231.1"/>
    </source>
</evidence>
<dbReference type="AlphaFoldDB" id="A0A6N7VHF1"/>
<feature type="transmembrane region" description="Helical" evidence="7">
    <location>
        <begin position="21"/>
        <end position="39"/>
    </location>
</feature>
<feature type="transmembrane region" description="Helical" evidence="7">
    <location>
        <begin position="172"/>
        <end position="195"/>
    </location>
</feature>
<evidence type="ECO:0000256" key="5">
    <source>
        <dbReference type="ARBA" id="ARBA00022989"/>
    </source>
</evidence>
<evidence type="ECO:0000256" key="6">
    <source>
        <dbReference type="ARBA" id="ARBA00023136"/>
    </source>
</evidence>
<protein>
    <submittedName>
        <fullName evidence="8">Lipopolysaccharide biosynthesis protein</fullName>
    </submittedName>
</protein>
<feature type="transmembrane region" description="Helical" evidence="7">
    <location>
        <begin position="81"/>
        <end position="105"/>
    </location>
</feature>
<feature type="transmembrane region" description="Helical" evidence="7">
    <location>
        <begin position="379"/>
        <end position="400"/>
    </location>
</feature>
<feature type="transmembrane region" description="Helical" evidence="7">
    <location>
        <begin position="439"/>
        <end position="462"/>
    </location>
</feature>
<keyword evidence="6 7" id="KW-0472">Membrane</keyword>
<comment type="caution">
    <text evidence="8">The sequence shown here is derived from an EMBL/GenBank/DDBJ whole genome shotgun (WGS) entry which is preliminary data.</text>
</comment>
<comment type="subcellular location">
    <subcellularLocation>
        <location evidence="1">Cell membrane</location>
        <topology evidence="1">Multi-pass membrane protein</topology>
    </subcellularLocation>
</comment>
<organism evidence="8 9">
    <name type="scientific">Holdemanella porci</name>
    <dbReference type="NCBI Taxonomy" id="2652276"/>
    <lineage>
        <taxon>Bacteria</taxon>
        <taxon>Bacillati</taxon>
        <taxon>Bacillota</taxon>
        <taxon>Erysipelotrichia</taxon>
        <taxon>Erysipelotrichales</taxon>
        <taxon>Erysipelotrichaceae</taxon>
        <taxon>Holdemanella</taxon>
    </lineage>
</organism>
<comment type="similarity">
    <text evidence="2">Belongs to the polysaccharide synthase family.</text>
</comment>
<evidence type="ECO:0000256" key="3">
    <source>
        <dbReference type="ARBA" id="ARBA00022475"/>
    </source>
</evidence>
<dbReference type="RefSeq" id="WP_154556759.1">
    <property type="nucleotide sequence ID" value="NZ_VUMR01000095.1"/>
</dbReference>
<evidence type="ECO:0000256" key="2">
    <source>
        <dbReference type="ARBA" id="ARBA00007430"/>
    </source>
</evidence>
<feature type="transmembrane region" description="Helical" evidence="7">
    <location>
        <begin position="292"/>
        <end position="312"/>
    </location>
</feature>
<evidence type="ECO:0000256" key="4">
    <source>
        <dbReference type="ARBA" id="ARBA00022692"/>
    </source>
</evidence>
<dbReference type="Pfam" id="PF13440">
    <property type="entry name" value="Polysacc_synt_3"/>
    <property type="match status" value="1"/>
</dbReference>
<dbReference type="CDD" id="cd13127">
    <property type="entry name" value="MATE_tuaB_like"/>
    <property type="match status" value="1"/>
</dbReference>
<evidence type="ECO:0000256" key="7">
    <source>
        <dbReference type="SAM" id="Phobius"/>
    </source>
</evidence>
<dbReference type="InterPro" id="IPR050833">
    <property type="entry name" value="Poly_Biosynth_Transport"/>
</dbReference>
<keyword evidence="5 7" id="KW-1133">Transmembrane helix</keyword>
<feature type="transmembrane region" description="Helical" evidence="7">
    <location>
        <begin position="145"/>
        <end position="166"/>
    </location>
</feature>
<dbReference type="PANTHER" id="PTHR30250">
    <property type="entry name" value="PST FAMILY PREDICTED COLANIC ACID TRANSPORTER"/>
    <property type="match status" value="1"/>
</dbReference>
<evidence type="ECO:0000313" key="9">
    <source>
        <dbReference type="Proteomes" id="UP000434241"/>
    </source>
</evidence>